<sequence>ESHHPILVGLELIDTGIQPPSPRELAWQRTLDKIAHAWRPYAVQFAMVRNVLRDLVPYKLRARDVTGEILRSAGLGVDEIGQMFPAQEEYDAIFEPGWATAPIRTALAPGVMQIEGQDWVEVDPAYLDAGRVDV</sequence>
<organism evidence="1">
    <name type="scientific">marine sediment metagenome</name>
    <dbReference type="NCBI Taxonomy" id="412755"/>
    <lineage>
        <taxon>unclassified sequences</taxon>
        <taxon>metagenomes</taxon>
        <taxon>ecological metagenomes</taxon>
    </lineage>
</organism>
<protein>
    <submittedName>
        <fullName evidence="1">Uncharacterized protein</fullName>
    </submittedName>
</protein>
<proteinExistence type="predicted"/>
<accession>X0XK13</accession>
<comment type="caution">
    <text evidence="1">The sequence shown here is derived from an EMBL/GenBank/DDBJ whole genome shotgun (WGS) entry which is preliminary data.</text>
</comment>
<evidence type="ECO:0000313" key="1">
    <source>
        <dbReference type="EMBL" id="GAG25331.1"/>
    </source>
</evidence>
<dbReference type="EMBL" id="BARS01038676">
    <property type="protein sequence ID" value="GAG25331.1"/>
    <property type="molecule type" value="Genomic_DNA"/>
</dbReference>
<dbReference type="AlphaFoldDB" id="X0XK13"/>
<gene>
    <name evidence="1" type="ORF">S01H1_59156</name>
</gene>
<feature type="non-terminal residue" evidence="1">
    <location>
        <position position="1"/>
    </location>
</feature>
<name>X0XK13_9ZZZZ</name>
<reference evidence="1" key="1">
    <citation type="journal article" date="2014" name="Front. Microbiol.">
        <title>High frequency of phylogenetically diverse reductive dehalogenase-homologous genes in deep subseafloor sedimentary metagenomes.</title>
        <authorList>
            <person name="Kawai M."/>
            <person name="Futagami T."/>
            <person name="Toyoda A."/>
            <person name="Takaki Y."/>
            <person name="Nishi S."/>
            <person name="Hori S."/>
            <person name="Arai W."/>
            <person name="Tsubouchi T."/>
            <person name="Morono Y."/>
            <person name="Uchiyama I."/>
            <person name="Ito T."/>
            <person name="Fujiyama A."/>
            <person name="Inagaki F."/>
            <person name="Takami H."/>
        </authorList>
    </citation>
    <scope>NUCLEOTIDE SEQUENCE</scope>
    <source>
        <strain evidence="1">Expedition CK06-06</strain>
    </source>
</reference>